<evidence type="ECO:0000313" key="5">
    <source>
        <dbReference type="Proteomes" id="UP000183926"/>
    </source>
</evidence>
<sequence>MTQVRDLMTPMPQTIGFDISVGKALEIMKEYACHHLPVLDGGKLVGVLSDRDLSMARHDSDGVKAENLVKDLMSDAPIVIEPSAEINTAIRTMLDNKINSLIVRAEGNQPWGILTSTDLLRHIVEKT</sequence>
<proteinExistence type="predicted"/>
<dbReference type="OrthoDB" id="9794094at2"/>
<protein>
    <submittedName>
        <fullName evidence="4">IMP dehydrogenase/acetoin utilization protein AcuB</fullName>
    </submittedName>
</protein>
<keyword evidence="1" id="KW-0677">Repeat</keyword>
<dbReference type="SUPFAM" id="SSF54631">
    <property type="entry name" value="CBS-domain pair"/>
    <property type="match status" value="1"/>
</dbReference>
<dbReference type="InterPro" id="IPR046342">
    <property type="entry name" value="CBS_dom_sf"/>
</dbReference>
<dbReference type="InterPro" id="IPR000644">
    <property type="entry name" value="CBS_dom"/>
</dbReference>
<dbReference type="EMBL" id="FPBL01000002">
    <property type="protein sequence ID" value="SFU44660.1"/>
    <property type="molecule type" value="Genomic_DNA"/>
</dbReference>
<dbReference type="PANTHER" id="PTHR48108">
    <property type="entry name" value="CBS DOMAIN-CONTAINING PROTEIN CBSX2, CHLOROPLASTIC"/>
    <property type="match status" value="1"/>
</dbReference>
<reference evidence="4 5" key="1">
    <citation type="submission" date="2016-10" db="EMBL/GenBank/DDBJ databases">
        <authorList>
            <person name="de Groot N.N."/>
        </authorList>
    </citation>
    <scope>NUCLEOTIDE SEQUENCE [LARGE SCALE GENOMIC DNA]</scope>
    <source>
        <strain evidence="4 5">Nm24</strain>
    </source>
</reference>
<dbReference type="AlphaFoldDB" id="A0A1I7G879"/>
<evidence type="ECO:0000256" key="1">
    <source>
        <dbReference type="ARBA" id="ARBA00022737"/>
    </source>
</evidence>
<evidence type="ECO:0000313" key="4">
    <source>
        <dbReference type="EMBL" id="SFU44660.1"/>
    </source>
</evidence>
<accession>A0A1I7G879</accession>
<dbReference type="Proteomes" id="UP000183926">
    <property type="component" value="Unassembled WGS sequence"/>
</dbReference>
<name>A0A1I7G879_9PROT</name>
<keyword evidence="2" id="KW-0129">CBS domain</keyword>
<evidence type="ECO:0000259" key="3">
    <source>
        <dbReference type="PROSITE" id="PS51371"/>
    </source>
</evidence>
<organism evidence="4 5">
    <name type="scientific">Nitrosomonas eutropha</name>
    <dbReference type="NCBI Taxonomy" id="916"/>
    <lineage>
        <taxon>Bacteria</taxon>
        <taxon>Pseudomonadati</taxon>
        <taxon>Pseudomonadota</taxon>
        <taxon>Betaproteobacteria</taxon>
        <taxon>Nitrosomonadales</taxon>
        <taxon>Nitrosomonadaceae</taxon>
        <taxon>Nitrosomonas</taxon>
    </lineage>
</organism>
<dbReference type="PANTHER" id="PTHR48108:SF26">
    <property type="entry name" value="CBS DOMAIN-CONTAINING PROTEIN DDB_G0289609"/>
    <property type="match status" value="1"/>
</dbReference>
<gene>
    <name evidence="4" type="ORF">SAMN05216339_102285</name>
</gene>
<feature type="domain" description="CBS" evidence="3">
    <location>
        <begin position="73"/>
        <end position="127"/>
    </location>
</feature>
<evidence type="ECO:0000256" key="2">
    <source>
        <dbReference type="PROSITE-ProRule" id="PRU00703"/>
    </source>
</evidence>
<dbReference type="RefSeq" id="WP_074927297.1">
    <property type="nucleotide sequence ID" value="NZ_FPBL01000002.1"/>
</dbReference>
<dbReference type="PROSITE" id="PS51371">
    <property type="entry name" value="CBS"/>
    <property type="match status" value="2"/>
</dbReference>
<dbReference type="SMART" id="SM00116">
    <property type="entry name" value="CBS"/>
    <property type="match status" value="2"/>
</dbReference>
<dbReference type="Gene3D" id="3.10.580.10">
    <property type="entry name" value="CBS-domain"/>
    <property type="match status" value="2"/>
</dbReference>
<feature type="domain" description="CBS" evidence="3">
    <location>
        <begin position="8"/>
        <end position="66"/>
    </location>
</feature>
<dbReference type="Pfam" id="PF00571">
    <property type="entry name" value="CBS"/>
    <property type="match status" value="2"/>
</dbReference>
<dbReference type="InterPro" id="IPR051462">
    <property type="entry name" value="CBS_domain-containing"/>
</dbReference>